<proteinExistence type="predicted"/>
<evidence type="ECO:0000313" key="1">
    <source>
        <dbReference type="EMBL" id="KAK6528835.1"/>
    </source>
</evidence>
<sequence length="50" mass="5393">MQFAKIVGIVLVVMAGATDARALWFGNFDAAKFGFNKNSKAPVDQKKPGH</sequence>
<gene>
    <name evidence="1" type="ORF">TWF694_004069</name>
</gene>
<protein>
    <submittedName>
        <fullName evidence="1">Uncharacterized protein</fullName>
    </submittedName>
</protein>
<reference evidence="1 2" key="1">
    <citation type="submission" date="2019-10" db="EMBL/GenBank/DDBJ databases">
        <authorList>
            <person name="Palmer J.M."/>
        </authorList>
    </citation>
    <scope>NUCLEOTIDE SEQUENCE [LARGE SCALE GENOMIC DNA]</scope>
    <source>
        <strain evidence="1 2">TWF694</strain>
    </source>
</reference>
<dbReference type="EMBL" id="JAVHJO010000014">
    <property type="protein sequence ID" value="KAK6528835.1"/>
    <property type="molecule type" value="Genomic_DNA"/>
</dbReference>
<accession>A0AAV9WY90</accession>
<keyword evidence="2" id="KW-1185">Reference proteome</keyword>
<dbReference type="Proteomes" id="UP001365542">
    <property type="component" value="Unassembled WGS sequence"/>
</dbReference>
<name>A0AAV9WY90_9PEZI</name>
<dbReference type="AlphaFoldDB" id="A0AAV9WY90"/>
<organism evidence="1 2">
    <name type="scientific">Orbilia ellipsospora</name>
    <dbReference type="NCBI Taxonomy" id="2528407"/>
    <lineage>
        <taxon>Eukaryota</taxon>
        <taxon>Fungi</taxon>
        <taxon>Dikarya</taxon>
        <taxon>Ascomycota</taxon>
        <taxon>Pezizomycotina</taxon>
        <taxon>Orbiliomycetes</taxon>
        <taxon>Orbiliales</taxon>
        <taxon>Orbiliaceae</taxon>
        <taxon>Orbilia</taxon>
    </lineage>
</organism>
<evidence type="ECO:0000313" key="2">
    <source>
        <dbReference type="Proteomes" id="UP001365542"/>
    </source>
</evidence>
<comment type="caution">
    <text evidence="1">The sequence shown here is derived from an EMBL/GenBank/DDBJ whole genome shotgun (WGS) entry which is preliminary data.</text>
</comment>